<name>A0A427TTY3_9VIBR</name>
<sequence>MEQTLQTYLSRIANVQERSTFVLPDDQSITLPSKQALFIDIPRVSISLIDSYELRKCGLFSLIAERNSILGKVQDQFRNYDYQIKLNYGLNGCIQSPNLSESLRSQLIEIQAEKLSQLPNHFSNLLFSSDAMRRQLQSSHELSIQGPKESSIILEAIKQIDSAFSVSNNQKSLVVLSPLTPYQEVLDKQPILGMLSYTMLNTSLKLQIVTKQLREHDDVILCKSNRDRTQFNYLRNVFNEFFIGKIQPYMAKVDSVYNDLNPYLDFTNTGHPKYHYPIREYHRVFRKAILDHVKYWQDLFKRCGTSPIQ</sequence>
<evidence type="ECO:0000313" key="2">
    <source>
        <dbReference type="Proteomes" id="UP000269041"/>
    </source>
</evidence>
<comment type="caution">
    <text evidence="1">The sequence shown here is derived from an EMBL/GenBank/DDBJ whole genome shotgun (WGS) entry which is preliminary data.</text>
</comment>
<gene>
    <name evidence="1" type="ORF">EJA03_19425</name>
</gene>
<dbReference type="EMBL" id="RSFA01000166">
    <property type="protein sequence ID" value="RSD27935.1"/>
    <property type="molecule type" value="Genomic_DNA"/>
</dbReference>
<proteinExistence type="predicted"/>
<evidence type="ECO:0000313" key="1">
    <source>
        <dbReference type="EMBL" id="RSD27935.1"/>
    </source>
</evidence>
<accession>A0A427TTY3</accession>
<protein>
    <submittedName>
        <fullName evidence="1">DUF3080 domain-containing protein</fullName>
    </submittedName>
</protein>
<dbReference type="Pfam" id="PF11279">
    <property type="entry name" value="DUF3080"/>
    <property type="match status" value="1"/>
</dbReference>
<organism evidence="1 2">
    <name type="scientific">Vibrio pectenicida</name>
    <dbReference type="NCBI Taxonomy" id="62763"/>
    <lineage>
        <taxon>Bacteria</taxon>
        <taxon>Pseudomonadati</taxon>
        <taxon>Pseudomonadota</taxon>
        <taxon>Gammaproteobacteria</taxon>
        <taxon>Vibrionales</taxon>
        <taxon>Vibrionaceae</taxon>
        <taxon>Vibrio</taxon>
    </lineage>
</organism>
<dbReference type="AlphaFoldDB" id="A0A427TTY3"/>
<dbReference type="InterPro" id="IPR021431">
    <property type="entry name" value="DUF3080"/>
</dbReference>
<dbReference type="OrthoDB" id="5760979at2"/>
<reference evidence="1 2" key="1">
    <citation type="submission" date="2018-12" db="EMBL/GenBank/DDBJ databases">
        <title>Genomic taxonomy of the Vibrionaceae family.</title>
        <authorList>
            <person name="Gomez-Gil B."/>
            <person name="Enciso-Ibarra K."/>
        </authorList>
    </citation>
    <scope>NUCLEOTIDE SEQUENCE [LARGE SCALE GENOMIC DNA]</scope>
    <source>
        <strain evidence="1 2">CAIM 594</strain>
    </source>
</reference>
<dbReference type="Proteomes" id="UP000269041">
    <property type="component" value="Unassembled WGS sequence"/>
</dbReference>
<keyword evidence="2" id="KW-1185">Reference proteome</keyword>